<proteinExistence type="predicted"/>
<organism evidence="1">
    <name type="scientific">uncultured organism</name>
    <dbReference type="NCBI Taxonomy" id="155900"/>
    <lineage>
        <taxon>unclassified sequences</taxon>
        <taxon>environmental samples</taxon>
    </lineage>
</organism>
<reference evidence="1" key="1">
    <citation type="journal article" date="2013" name="Syst. Appl. Microbiol.">
        <title>New insights into the archaeal diversity of a hypersaline microbial mat obtained by a metagenomic approach.</title>
        <authorList>
            <person name="Lopez-Lopez A."/>
            <person name="Richter M."/>
            <person name="Pena A."/>
            <person name="Tamames J."/>
            <person name="Rossello-Mora R."/>
        </authorList>
    </citation>
    <scope>NUCLEOTIDE SEQUENCE</scope>
</reference>
<evidence type="ECO:0000313" key="1">
    <source>
        <dbReference type="EMBL" id="AGF93341.1"/>
    </source>
</evidence>
<gene>
    <name evidence="1" type="ORF">FLSS-23_0006</name>
</gene>
<name>M1P1S1_9ZZZZ</name>
<protein>
    <submittedName>
        <fullName evidence="1">Uncharacterized protein</fullName>
    </submittedName>
</protein>
<dbReference type="EMBL" id="JX684089">
    <property type="protein sequence ID" value="AGF93341.1"/>
    <property type="molecule type" value="Genomic_DNA"/>
</dbReference>
<sequence length="102" mass="12263">MKRIINSYIIAQEDPMENIDDLYKYIRKKKISKISKSQLESLVKDRLKKQKKDDLKELEAKLFTKDGEPRKNRYGSAFCDNCYMYKDYKKECPYCGKIEFTK</sequence>
<accession>M1P1S1</accession>
<dbReference type="AlphaFoldDB" id="M1P1S1"/>